<evidence type="ECO:0000256" key="2">
    <source>
        <dbReference type="ARBA" id="ARBA00022741"/>
    </source>
</evidence>
<dbReference type="Pfam" id="PF01121">
    <property type="entry name" value="CoaE"/>
    <property type="match status" value="1"/>
</dbReference>
<dbReference type="PANTHER" id="PTHR37248:SF1">
    <property type="entry name" value="TRANSLATION INITIATION FACTOR"/>
    <property type="match status" value="1"/>
</dbReference>
<dbReference type="GO" id="GO:0005737">
    <property type="term" value="C:cytoplasm"/>
    <property type="evidence" value="ECO:0007669"/>
    <property type="project" value="UniProtKB-ARBA"/>
</dbReference>
<evidence type="ECO:0000256" key="9">
    <source>
        <dbReference type="SAM" id="MobiDB-lite"/>
    </source>
</evidence>
<dbReference type="HAMAP" id="MF_00376">
    <property type="entry name" value="Dephospho_CoA_kinase"/>
    <property type="match status" value="1"/>
</dbReference>
<accession>A0AAD4XN62</accession>
<dbReference type="NCBIfam" id="TIGR00152">
    <property type="entry name" value="dephospho-CoA kinase"/>
    <property type="match status" value="1"/>
</dbReference>
<comment type="pathway">
    <text evidence="5">Cofactor biosynthesis; coenzyme A biosynthesis; CoA from (R)-pantothenate: step 5/5.</text>
</comment>
<dbReference type="GO" id="GO:0004140">
    <property type="term" value="F:dephospho-CoA kinase activity"/>
    <property type="evidence" value="ECO:0007669"/>
    <property type="project" value="UniProtKB-EC"/>
</dbReference>
<evidence type="ECO:0000256" key="3">
    <source>
        <dbReference type="ARBA" id="ARBA00022840"/>
    </source>
</evidence>
<dbReference type="Gene3D" id="3.40.50.300">
    <property type="entry name" value="P-loop containing nucleotide triphosphate hydrolases"/>
    <property type="match status" value="1"/>
</dbReference>
<dbReference type="GO" id="GO:0005524">
    <property type="term" value="F:ATP binding"/>
    <property type="evidence" value="ECO:0007669"/>
    <property type="project" value="UniProtKB-KW"/>
</dbReference>
<evidence type="ECO:0000256" key="5">
    <source>
        <dbReference type="ARBA" id="ARBA00060696"/>
    </source>
</evidence>
<organism evidence="10 11">
    <name type="scientific">Papaver atlanticum</name>
    <dbReference type="NCBI Taxonomy" id="357466"/>
    <lineage>
        <taxon>Eukaryota</taxon>
        <taxon>Viridiplantae</taxon>
        <taxon>Streptophyta</taxon>
        <taxon>Embryophyta</taxon>
        <taxon>Tracheophyta</taxon>
        <taxon>Spermatophyta</taxon>
        <taxon>Magnoliopsida</taxon>
        <taxon>Ranunculales</taxon>
        <taxon>Papaveraceae</taxon>
        <taxon>Papaveroideae</taxon>
        <taxon>Papaver</taxon>
    </lineage>
</organism>
<comment type="similarity">
    <text evidence="1">Belongs to the CoaE family.</text>
</comment>
<protein>
    <recommendedName>
        <fullName evidence="7">Dephospho-CoA kinase</fullName>
        <ecNumber evidence="6">2.7.1.24</ecNumber>
    </recommendedName>
    <alternativeName>
        <fullName evidence="8">Dephosphocoenzyme A kinase</fullName>
    </alternativeName>
</protein>
<evidence type="ECO:0000313" key="10">
    <source>
        <dbReference type="EMBL" id="KAI3927951.1"/>
    </source>
</evidence>
<dbReference type="FunFam" id="3.40.50.300:FF:000485">
    <property type="entry name" value="Dephospho-CoA kinase CAB5"/>
    <property type="match status" value="1"/>
</dbReference>
<dbReference type="InterPro" id="IPR027417">
    <property type="entry name" value="P-loop_NTPase"/>
</dbReference>
<comment type="function">
    <text evidence="4">Catalyzes the phosphorylation of the 3'-hydroxyl group of dephosphocoenzyme A to form coenzyme A.</text>
</comment>
<proteinExistence type="inferred from homology"/>
<dbReference type="CDD" id="cd02022">
    <property type="entry name" value="DPCK"/>
    <property type="match status" value="1"/>
</dbReference>
<dbReference type="Proteomes" id="UP001202328">
    <property type="component" value="Unassembled WGS sequence"/>
</dbReference>
<dbReference type="GO" id="GO:0015937">
    <property type="term" value="P:coenzyme A biosynthetic process"/>
    <property type="evidence" value="ECO:0007669"/>
    <property type="project" value="InterPro"/>
</dbReference>
<comment type="caution">
    <text evidence="10">The sequence shown here is derived from an EMBL/GenBank/DDBJ whole genome shotgun (WGS) entry which is preliminary data.</text>
</comment>
<dbReference type="AlphaFoldDB" id="A0AAD4XN62"/>
<keyword evidence="2" id="KW-0547">Nucleotide-binding</keyword>
<dbReference type="EMBL" id="JAJJMB010007708">
    <property type="protein sequence ID" value="KAI3927951.1"/>
    <property type="molecule type" value="Genomic_DNA"/>
</dbReference>
<dbReference type="PROSITE" id="PS51219">
    <property type="entry name" value="DPCK"/>
    <property type="match status" value="1"/>
</dbReference>
<name>A0AAD4XN62_9MAGN</name>
<evidence type="ECO:0000256" key="8">
    <source>
        <dbReference type="ARBA" id="ARBA00076292"/>
    </source>
</evidence>
<evidence type="ECO:0000256" key="7">
    <source>
        <dbReference type="ARBA" id="ARBA00069592"/>
    </source>
</evidence>
<evidence type="ECO:0000313" key="11">
    <source>
        <dbReference type="Proteomes" id="UP001202328"/>
    </source>
</evidence>
<dbReference type="PANTHER" id="PTHR37248">
    <property type="entry name" value="TRANSLATION INITIATION FACTOR"/>
    <property type="match status" value="1"/>
</dbReference>
<gene>
    <name evidence="10" type="ORF">MKW98_023552</name>
</gene>
<evidence type="ECO:0000256" key="4">
    <source>
        <dbReference type="ARBA" id="ARBA00055723"/>
    </source>
</evidence>
<feature type="region of interest" description="Disordered" evidence="9">
    <location>
        <begin position="178"/>
        <end position="199"/>
    </location>
</feature>
<reference evidence="10" key="1">
    <citation type="submission" date="2022-04" db="EMBL/GenBank/DDBJ databases">
        <title>A functionally conserved STORR gene fusion in Papaver species that diverged 16.8 million years ago.</title>
        <authorList>
            <person name="Catania T."/>
        </authorList>
    </citation>
    <scope>NUCLEOTIDE SEQUENCE</scope>
    <source>
        <strain evidence="10">S-188037</strain>
    </source>
</reference>
<sequence length="481" mass="53713">MAKRKAIRVAVEQSSPVNVDNDVNNKTEKPEIEEKSNTFVDLEVERRIASTRAIGDAEEQHLLIGLRLLRSSCSDEQLQTPVLQFFKENMPNLAVKTNDGQFEVGWKEEDERNMHVSFLQQMFMAHPHCGSARPSISGFDFSSKEGNTNLQIPDFLMGEPSNTQMLGLQDAFQTPGASSQRYSIGMTPKTQRVPKPGEMLHSARGSPLGVYKEDNMEAIHESVSIKSPQLIALLYILLFFYVKRTTTVKMRIVGLTGGISSGKSTISNLFKSHGVPVVDADLVARDVLKKGTGGWKKVVAAFGHEILLDDTGEVNRPLLGQIVFTDPSKRQLLNRLLAPYISKGILLKVLNLWIKGYSVIVLDIPLLFETKLDKWTKPVIVVWVDSETQLQRLVARDAISEEQARNRINAQMELDSKREKADIVIDNSGSLVETKVEFEKVLSQVLKPLTWTEFVLSRQGAISVFVSVVVGVYACRNFNNS</sequence>
<evidence type="ECO:0000256" key="1">
    <source>
        <dbReference type="ARBA" id="ARBA00009018"/>
    </source>
</evidence>
<evidence type="ECO:0000256" key="6">
    <source>
        <dbReference type="ARBA" id="ARBA00066359"/>
    </source>
</evidence>
<keyword evidence="3" id="KW-0067">ATP-binding</keyword>
<keyword evidence="11" id="KW-1185">Reference proteome</keyword>
<dbReference type="EC" id="2.7.1.24" evidence="6"/>
<dbReference type="SUPFAM" id="SSF52540">
    <property type="entry name" value="P-loop containing nucleoside triphosphate hydrolases"/>
    <property type="match status" value="1"/>
</dbReference>
<dbReference type="InterPro" id="IPR001977">
    <property type="entry name" value="Depp_CoAkinase"/>
</dbReference>